<name>B8IXU0_METNO</name>
<reference evidence="2" key="1">
    <citation type="submission" date="2009-01" db="EMBL/GenBank/DDBJ databases">
        <title>Complete sequence of plasmid 3 of Methylobacterium nodulans ORS 2060.</title>
        <authorList>
            <consortium name="US DOE Joint Genome Institute"/>
            <person name="Lucas S."/>
            <person name="Copeland A."/>
            <person name="Lapidus A."/>
            <person name="Glavina del Rio T."/>
            <person name="Dalin E."/>
            <person name="Tice H."/>
            <person name="Bruce D."/>
            <person name="Goodwin L."/>
            <person name="Pitluck S."/>
            <person name="Sims D."/>
            <person name="Brettin T."/>
            <person name="Detter J.C."/>
            <person name="Han C."/>
            <person name="Larimer F."/>
            <person name="Land M."/>
            <person name="Hauser L."/>
            <person name="Kyrpides N."/>
            <person name="Ivanova N."/>
            <person name="Marx C.J."/>
            <person name="Richardson P."/>
        </authorList>
    </citation>
    <scope>NUCLEOTIDE SEQUENCE [LARGE SCALE GENOMIC DNA]</scope>
    <source>
        <strain evidence="2">LMG 21967 / CNCM I-2342 / ORS 2060</strain>
        <plasmid evidence="2">Plasmid pMNOD03</plasmid>
    </source>
</reference>
<dbReference type="AlphaFoldDB" id="B8IXU0"/>
<sequence>MPVTKHQLARALQTATHIADREQLAAFILDDATAFAGNPFPNLTAGAALQTWRTRAIEFEGAEIAWAGLGCLLRALERMQTREPLVQEILRTAPHTLYLFHRGDGCSIVGAVLHGKPRQPLPAAISPARAVRPKRSRGASRQLDLFDLSIA</sequence>
<dbReference type="OrthoDB" id="7997416at2"/>
<dbReference type="KEGG" id="mno:Mnod_8769"/>
<dbReference type="EMBL" id="CP001352">
    <property type="protein sequence ID" value="ACL63230.1"/>
    <property type="molecule type" value="Genomic_DNA"/>
</dbReference>
<dbReference type="Proteomes" id="UP000008207">
    <property type="component" value="Plasmid pMNOD03"/>
</dbReference>
<evidence type="ECO:0000313" key="1">
    <source>
        <dbReference type="EMBL" id="ACL63230.1"/>
    </source>
</evidence>
<gene>
    <name evidence="1" type="ordered locus">Mnod_8769</name>
</gene>
<keyword evidence="2" id="KW-1185">Reference proteome</keyword>
<dbReference type="RefSeq" id="WP_012634249.1">
    <property type="nucleotide sequence ID" value="NC_011893.1"/>
</dbReference>
<geneLocation type="plasmid" evidence="1 2">
    <name>pMNOD03</name>
</geneLocation>
<accession>B8IXU0</accession>
<dbReference type="eggNOG" id="ENOG502ZYUC">
    <property type="taxonomic scope" value="Bacteria"/>
</dbReference>
<protein>
    <submittedName>
        <fullName evidence="1">Uncharacterized protein</fullName>
    </submittedName>
</protein>
<proteinExistence type="predicted"/>
<evidence type="ECO:0000313" key="2">
    <source>
        <dbReference type="Proteomes" id="UP000008207"/>
    </source>
</evidence>
<keyword evidence="1" id="KW-0614">Plasmid</keyword>
<dbReference type="HOGENOM" id="CLU_1711114_0_0_5"/>
<organism evidence="1 2">
    <name type="scientific">Methylobacterium nodulans (strain LMG 21967 / CNCM I-2342 / ORS 2060)</name>
    <dbReference type="NCBI Taxonomy" id="460265"/>
    <lineage>
        <taxon>Bacteria</taxon>
        <taxon>Pseudomonadati</taxon>
        <taxon>Pseudomonadota</taxon>
        <taxon>Alphaproteobacteria</taxon>
        <taxon>Hyphomicrobiales</taxon>
        <taxon>Methylobacteriaceae</taxon>
        <taxon>Methylobacterium</taxon>
    </lineage>
</organism>